<proteinExistence type="predicted"/>
<evidence type="ECO:0000313" key="2">
    <source>
        <dbReference type="EMBL" id="OPA78379.1"/>
    </source>
</evidence>
<evidence type="ECO:0000313" key="3">
    <source>
        <dbReference type="Proteomes" id="UP000190188"/>
    </source>
</evidence>
<dbReference type="InterPro" id="IPR020534">
    <property type="entry name" value="Uncharacterised_YqxA"/>
</dbReference>
<reference evidence="2 3" key="1">
    <citation type="submission" date="2017-01" db="EMBL/GenBank/DDBJ databases">
        <title>Genome analysis of Paenibacillus selenitrireducens ES3-24.</title>
        <authorList>
            <person name="Xu D."/>
            <person name="Yao R."/>
            <person name="Zheng S."/>
        </authorList>
    </citation>
    <scope>NUCLEOTIDE SEQUENCE [LARGE SCALE GENOMIC DNA]</scope>
    <source>
        <strain evidence="2 3">ES3-24</strain>
    </source>
</reference>
<dbReference type="OrthoDB" id="2660342at2"/>
<accession>A0A1T2XES5</accession>
<dbReference type="EMBL" id="MSZX01000004">
    <property type="protein sequence ID" value="OPA78379.1"/>
    <property type="molecule type" value="Genomic_DNA"/>
</dbReference>
<name>A0A1T2XES5_9BACL</name>
<comment type="caution">
    <text evidence="2">The sequence shown here is derived from an EMBL/GenBank/DDBJ whole genome shotgun (WGS) entry which is preliminary data.</text>
</comment>
<dbReference type="STRING" id="1324314.BVG16_10885"/>
<organism evidence="2 3">
    <name type="scientific">Paenibacillus selenitireducens</name>
    <dbReference type="NCBI Taxonomy" id="1324314"/>
    <lineage>
        <taxon>Bacteria</taxon>
        <taxon>Bacillati</taxon>
        <taxon>Bacillota</taxon>
        <taxon>Bacilli</taxon>
        <taxon>Bacillales</taxon>
        <taxon>Paenibacillaceae</taxon>
        <taxon>Paenibacillus</taxon>
    </lineage>
</organism>
<keyword evidence="3" id="KW-1185">Reference proteome</keyword>
<sequence>MSIFQRRVFAMVAMVAVGVMLGLNLASSGIERIQGPAALQNNPPAWAVQQQIPTAEQQSNSQMEVQYPQTSNTKQQANQQTITKDGVLDGKHTAAQEDYIALVPTKQPTVDKLASTTGGVLESVSHKGIEWVVSMFSSILD</sequence>
<dbReference type="RefSeq" id="WP_078498627.1">
    <property type="nucleotide sequence ID" value="NZ_MSZX01000004.1"/>
</dbReference>
<dbReference type="AlphaFoldDB" id="A0A1T2XES5"/>
<gene>
    <name evidence="2" type="ORF">BVG16_10885</name>
</gene>
<evidence type="ECO:0008006" key="4">
    <source>
        <dbReference type="Google" id="ProtNLM"/>
    </source>
</evidence>
<evidence type="ECO:0000256" key="1">
    <source>
        <dbReference type="SAM" id="MobiDB-lite"/>
    </source>
</evidence>
<dbReference type="Pfam" id="PF12438">
    <property type="entry name" value="DUF3679"/>
    <property type="match status" value="1"/>
</dbReference>
<protein>
    <recommendedName>
        <fullName evidence="4">DUF3679 domain-containing protein</fullName>
    </recommendedName>
</protein>
<dbReference type="Proteomes" id="UP000190188">
    <property type="component" value="Unassembled WGS sequence"/>
</dbReference>
<feature type="region of interest" description="Disordered" evidence="1">
    <location>
        <begin position="57"/>
        <end position="77"/>
    </location>
</feature>